<evidence type="ECO:0000313" key="1">
    <source>
        <dbReference type="EMBL" id="MBZ2164601.1"/>
    </source>
</evidence>
<organism evidence="1 2">
    <name type="scientific">Methanobacterium spitsbergense</name>
    <dbReference type="NCBI Taxonomy" id="2874285"/>
    <lineage>
        <taxon>Archaea</taxon>
        <taxon>Methanobacteriati</taxon>
        <taxon>Methanobacteriota</taxon>
        <taxon>Methanomada group</taxon>
        <taxon>Methanobacteria</taxon>
        <taxon>Methanobacteriales</taxon>
        <taxon>Methanobacteriaceae</taxon>
        <taxon>Methanobacterium</taxon>
    </lineage>
</organism>
<accession>A0A8T5UYE7</accession>
<dbReference type="PROSITE" id="PS51257">
    <property type="entry name" value="PROKAR_LIPOPROTEIN"/>
    <property type="match status" value="1"/>
</dbReference>
<gene>
    <name evidence="1" type="ORF">K8N75_00840</name>
</gene>
<dbReference type="AlphaFoldDB" id="A0A8T5UYE7"/>
<protein>
    <recommendedName>
        <fullName evidence="3">Lipoprotein</fullName>
    </recommendedName>
</protein>
<dbReference type="Proteomes" id="UP000825933">
    <property type="component" value="Unassembled WGS sequence"/>
</dbReference>
<keyword evidence="2" id="KW-1185">Reference proteome</keyword>
<evidence type="ECO:0000313" key="2">
    <source>
        <dbReference type="Proteomes" id="UP000825933"/>
    </source>
</evidence>
<sequence>MNKNIGLGIGALIIVLVVAFSGCTSTPAKETVIKEFNVSSLESMSVFGSKGIIFDIPDNVTKVRVVYNLTGANSYGMGSNGNMGVSSDNIDPNSGQSPIGFDNQYLEAGPGKTISGEQNFTSHGGFYYGGSFVKGKITVYGTE</sequence>
<dbReference type="EMBL" id="JAIOUQ010000002">
    <property type="protein sequence ID" value="MBZ2164601.1"/>
    <property type="molecule type" value="Genomic_DNA"/>
</dbReference>
<comment type="caution">
    <text evidence="1">The sequence shown here is derived from an EMBL/GenBank/DDBJ whole genome shotgun (WGS) entry which is preliminary data.</text>
</comment>
<reference evidence="2" key="1">
    <citation type="journal article" date="2022" name="Microbiol. Resour. Announc.">
        <title>Draft Genome Sequence of a Methanogenic Archaeon from West Spitsbergen Permafrost.</title>
        <authorList>
            <person name="Trubitsyn V."/>
            <person name="Rivkina E."/>
            <person name="Shcherbakova V."/>
        </authorList>
    </citation>
    <scope>NUCLEOTIDE SEQUENCE [LARGE SCALE GENOMIC DNA]</scope>
    <source>
        <strain evidence="2">VT</strain>
    </source>
</reference>
<dbReference type="RefSeq" id="WP_223790283.1">
    <property type="nucleotide sequence ID" value="NZ_JAIOUQ010000002.1"/>
</dbReference>
<name>A0A8T5UYE7_9EURY</name>
<evidence type="ECO:0008006" key="3">
    <source>
        <dbReference type="Google" id="ProtNLM"/>
    </source>
</evidence>
<proteinExistence type="predicted"/>